<evidence type="ECO:0000313" key="9">
    <source>
        <dbReference type="Proteomes" id="UP001291309"/>
    </source>
</evidence>
<evidence type="ECO:0000259" key="7">
    <source>
        <dbReference type="PROSITE" id="PS50850"/>
    </source>
</evidence>
<evidence type="ECO:0000256" key="5">
    <source>
        <dbReference type="ARBA" id="ARBA00023136"/>
    </source>
</evidence>
<comment type="subcellular location">
    <subcellularLocation>
        <location evidence="1">Membrane</location>
        <topology evidence="1">Multi-pass membrane protein</topology>
    </subcellularLocation>
</comment>
<dbReference type="PROSITE" id="PS50850">
    <property type="entry name" value="MFS"/>
    <property type="match status" value="1"/>
</dbReference>
<dbReference type="EMBL" id="JAXIVS010000002">
    <property type="protein sequence ID" value="MDY7226302.1"/>
    <property type="molecule type" value="Genomic_DNA"/>
</dbReference>
<dbReference type="InterPro" id="IPR020846">
    <property type="entry name" value="MFS_dom"/>
</dbReference>
<feature type="transmembrane region" description="Helical" evidence="6">
    <location>
        <begin position="100"/>
        <end position="121"/>
    </location>
</feature>
<dbReference type="InterPro" id="IPR011701">
    <property type="entry name" value="MFS"/>
</dbReference>
<dbReference type="SUPFAM" id="SSF103473">
    <property type="entry name" value="MFS general substrate transporter"/>
    <property type="match status" value="1"/>
</dbReference>
<feature type="transmembrane region" description="Helical" evidence="6">
    <location>
        <begin position="220"/>
        <end position="242"/>
    </location>
</feature>
<keyword evidence="3 6" id="KW-0812">Transmembrane</keyword>
<keyword evidence="5 6" id="KW-0472">Membrane</keyword>
<evidence type="ECO:0000313" key="8">
    <source>
        <dbReference type="EMBL" id="MDY7226302.1"/>
    </source>
</evidence>
<dbReference type="PANTHER" id="PTHR23504:SF15">
    <property type="entry name" value="MAJOR FACILITATOR SUPERFAMILY (MFS) PROFILE DOMAIN-CONTAINING PROTEIN"/>
    <property type="match status" value="1"/>
</dbReference>
<keyword evidence="4 6" id="KW-1133">Transmembrane helix</keyword>
<dbReference type="Gene3D" id="1.20.1250.20">
    <property type="entry name" value="MFS general substrate transporter like domains"/>
    <property type="match status" value="1"/>
</dbReference>
<dbReference type="RefSeq" id="WP_321545022.1">
    <property type="nucleotide sequence ID" value="NZ_JAXIVS010000002.1"/>
</dbReference>
<dbReference type="PANTHER" id="PTHR23504">
    <property type="entry name" value="MAJOR FACILITATOR SUPERFAMILY DOMAIN-CONTAINING PROTEIN 10"/>
    <property type="match status" value="1"/>
</dbReference>
<feature type="transmembrane region" description="Helical" evidence="6">
    <location>
        <begin position="371"/>
        <end position="392"/>
    </location>
</feature>
<comment type="caution">
    <text evidence="8">The sequence shown here is derived from an EMBL/GenBank/DDBJ whole genome shotgun (WGS) entry which is preliminary data.</text>
</comment>
<reference evidence="8 9" key="1">
    <citation type="submission" date="2023-12" db="EMBL/GenBank/DDBJ databases">
        <title>the genome sequence of Hyalangium sp. s54d21.</title>
        <authorList>
            <person name="Zhang X."/>
        </authorList>
    </citation>
    <scope>NUCLEOTIDE SEQUENCE [LARGE SCALE GENOMIC DNA]</scope>
    <source>
        <strain evidence="9">s54d21</strain>
    </source>
</reference>
<organism evidence="8 9">
    <name type="scientific">Hyalangium rubrum</name>
    <dbReference type="NCBI Taxonomy" id="3103134"/>
    <lineage>
        <taxon>Bacteria</taxon>
        <taxon>Pseudomonadati</taxon>
        <taxon>Myxococcota</taxon>
        <taxon>Myxococcia</taxon>
        <taxon>Myxococcales</taxon>
        <taxon>Cystobacterineae</taxon>
        <taxon>Archangiaceae</taxon>
        <taxon>Hyalangium</taxon>
    </lineage>
</organism>
<feature type="domain" description="Major facilitator superfamily (MFS) profile" evidence="7">
    <location>
        <begin position="1"/>
        <end position="396"/>
    </location>
</feature>
<dbReference type="PRINTS" id="PR01035">
    <property type="entry name" value="TCRTETA"/>
</dbReference>
<proteinExistence type="predicted"/>
<protein>
    <submittedName>
        <fullName evidence="8">MFS transporter</fullName>
    </submittedName>
</protein>
<gene>
    <name evidence="8" type="ORF">SYV04_07895</name>
</gene>
<feature type="transmembrane region" description="Helical" evidence="6">
    <location>
        <begin position="308"/>
        <end position="331"/>
    </location>
</feature>
<keyword evidence="9" id="KW-1185">Reference proteome</keyword>
<dbReference type="Pfam" id="PF07690">
    <property type="entry name" value="MFS_1"/>
    <property type="match status" value="1"/>
</dbReference>
<feature type="transmembrane region" description="Helical" evidence="6">
    <location>
        <begin position="39"/>
        <end position="60"/>
    </location>
</feature>
<name>A0ABU5H0J1_9BACT</name>
<keyword evidence="2" id="KW-0813">Transport</keyword>
<feature type="transmembrane region" description="Helical" evidence="6">
    <location>
        <begin position="167"/>
        <end position="187"/>
    </location>
</feature>
<accession>A0ABU5H0J1</accession>
<evidence type="ECO:0000256" key="6">
    <source>
        <dbReference type="SAM" id="Phobius"/>
    </source>
</evidence>
<dbReference type="InterPro" id="IPR036259">
    <property type="entry name" value="MFS_trans_sf"/>
</dbReference>
<feature type="transmembrane region" description="Helical" evidence="6">
    <location>
        <begin position="72"/>
        <end position="94"/>
    </location>
</feature>
<feature type="transmembrane region" description="Helical" evidence="6">
    <location>
        <begin position="285"/>
        <end position="302"/>
    </location>
</feature>
<evidence type="ECO:0000256" key="3">
    <source>
        <dbReference type="ARBA" id="ARBA00022692"/>
    </source>
</evidence>
<dbReference type="CDD" id="cd17330">
    <property type="entry name" value="MFS_SLC46_TetA_like"/>
    <property type="match status" value="1"/>
</dbReference>
<sequence>MTALLDLLGASLVLPILAPLLLRESGGMFAPGTPETTRAWVLGLLMGAFPLAQFLGAPMMGALSDRTGRRRVLRVTVLVATLGYVLCGLAVRWGNVPLLLGGRLVAGLMGGNIAIVQALVADLSAPEERARHFGLISAAGGLGFIIGPVLGGWLADASLGPWFDFAMPFWGAAALMALNLALVWFGVPETLTRPEGSVARGLGATLSGLRGSLSSPRVRALLAVVGVMTLGWPIYVQFFPVYLIQRFGADPRQIGQLFAYVGVWMVLTQLVILRWASRRWTSRALFPWCLLGLALIYPLLLWPQRMELLLLLLPFQVVFEGLAWPSAIALASQAAGTSAQGRVLGAMASVRSLGMAVAPVVSGFIVRFHPALPTLFASAVMFLAFLGAVRVLGATAETRMTEGRDEA</sequence>
<feature type="transmembrane region" description="Helical" evidence="6">
    <location>
        <begin position="343"/>
        <end position="365"/>
    </location>
</feature>
<evidence type="ECO:0000256" key="1">
    <source>
        <dbReference type="ARBA" id="ARBA00004141"/>
    </source>
</evidence>
<dbReference type="InterPro" id="IPR001958">
    <property type="entry name" value="Tet-R_TetA/multi-R_MdtG-like"/>
</dbReference>
<evidence type="ECO:0000256" key="2">
    <source>
        <dbReference type="ARBA" id="ARBA00022448"/>
    </source>
</evidence>
<feature type="transmembrane region" description="Helical" evidence="6">
    <location>
        <begin position="133"/>
        <end position="155"/>
    </location>
</feature>
<feature type="transmembrane region" description="Helical" evidence="6">
    <location>
        <begin position="254"/>
        <end position="273"/>
    </location>
</feature>
<dbReference type="Proteomes" id="UP001291309">
    <property type="component" value="Unassembled WGS sequence"/>
</dbReference>
<evidence type="ECO:0000256" key="4">
    <source>
        <dbReference type="ARBA" id="ARBA00022989"/>
    </source>
</evidence>